<dbReference type="AlphaFoldDB" id="A0A5M4B2W2"/>
<dbReference type="InterPro" id="IPR037066">
    <property type="entry name" value="Plug_dom_sf"/>
</dbReference>
<evidence type="ECO:0000256" key="7">
    <source>
        <dbReference type="ARBA" id="ARBA00023237"/>
    </source>
</evidence>
<evidence type="ECO:0000256" key="3">
    <source>
        <dbReference type="ARBA" id="ARBA00022452"/>
    </source>
</evidence>
<evidence type="ECO:0000256" key="1">
    <source>
        <dbReference type="ARBA" id="ARBA00004571"/>
    </source>
</evidence>
<reference evidence="12 13" key="1">
    <citation type="submission" date="2019-10" db="EMBL/GenBank/DDBJ databases">
        <title>Prolixibacter strains distinguished by the presence of nitrate reductase genes were adept at nitrate-dependent anaerobic corrosion of metallic iron and carbon steel.</title>
        <authorList>
            <person name="Iino T."/>
            <person name="Shono N."/>
            <person name="Ito K."/>
            <person name="Nakamura R."/>
            <person name="Sueoka K."/>
            <person name="Harayama S."/>
            <person name="Ohkuma M."/>
        </authorList>
    </citation>
    <scope>NUCLEOTIDE SEQUENCE [LARGE SCALE GENOMIC DNA]</scope>
    <source>
        <strain evidence="12 13">JCM 13498</strain>
    </source>
</reference>
<dbReference type="InterPro" id="IPR008969">
    <property type="entry name" value="CarboxyPept-like_regulatory"/>
</dbReference>
<accession>A0A5M4B2W2</accession>
<dbReference type="InterPro" id="IPR023996">
    <property type="entry name" value="TonB-dep_OMP_SusC/RagA"/>
</dbReference>
<dbReference type="NCBIfam" id="TIGR04057">
    <property type="entry name" value="SusC_RagA_signa"/>
    <property type="match status" value="1"/>
</dbReference>
<keyword evidence="7 8" id="KW-0998">Cell outer membrane</keyword>
<dbReference type="SUPFAM" id="SSF56935">
    <property type="entry name" value="Porins"/>
    <property type="match status" value="1"/>
</dbReference>
<gene>
    <name evidence="12" type="ORF">PbJCM13498_33250</name>
</gene>
<comment type="similarity">
    <text evidence="8 9">Belongs to the TonB-dependent receptor family.</text>
</comment>
<sequence>MIQIARIMAVLTLVFLVVPGFAQNQLTTINGTVVGADDGSPIPGATIVIKGTSTGTVSNIDGHFTLQAKPTDVLEVSFIGYTTQTIPLNGKTSVTITMKQDIKGLDEVVVIGYGVQKKKLVTGATASVEGDNLQKLNAPNALQALQGQAAGVNITSTSGQPGGGFKVNIRGVGTIGNSSPLYVVDGVITNDITYLNNSDIATIDILKDAASCAIYGVNGANGVVLITTKGGSASGRKGGHVTFDAYYGLQNVPRKVDLLNAQEYATMQNEAAINSGKGPLFTQEQINALGTGTNWMDEMFSSNVPTENYDLSASGGTDVSTYSLGLSYTSQGGIVGGSKISNYDRYNFRANTERKLYNNKLKVGEHLTFSFKNQKGIKDGNIYNNSFRGAFGTSPLLAMYGPDGNFLNSQDETVYNGGVWYDGEVNPYAMMVLTNKSETKTQTLVGDVYAELEPVKNLKLKTTFGLNYSSSASHSYLPAYGHLSVYSYNDYETITQNGSQGYTWNWDNTVNYNFSLNDHKFDILGGMSVRKYTGSWMYGSNKGTTLFGNFDRAYLSNSEVTTITMSPSSDAADAQTVTHSISLTGNQNAVYAQESFFGRINYDYKETYLASVVFRADGSTMFAKGHQWGYFPSVSLGWVMSNAPFMESTKNVINFLKIRGSWGTNGNDAISAFNYLSLIKLDNAQYNFGNDNSTLTPGSYPSTIGVENTQWETSYQTDLGFDAQFLNNRMSLNVDFYNKTTKNWLIAAPLLATAGVATNPYINGGDVTNKGVEIQLSYNNQIGKDFHYNVSGSFAYNKNEVNNIPTEDGIIHGGTNSLFTNAPEFFRASAGNPIGYFWGYKTAGVFQNEADVQNYTSHGAVLQPNAQPGDVKYVDLNGDGEITADDKTNIGDPNPHEVFGLSFSCNYKNVDFSVTTNGVAGNKIAQSYRSTANSYDNWTSEILTRWHGEGTSNRMPRVTQNNVNWVKFSDLYIHDGSYLRVSNISLGYDLAKVIKWNNLSEFHFYVAAQNLFTFTKYNGMDPEVGYSADDANGTYSFGQGVDLGFYPRPKTYMVGVNIKF</sequence>
<dbReference type="Gene3D" id="2.40.170.20">
    <property type="entry name" value="TonB-dependent receptor, beta-barrel domain"/>
    <property type="match status" value="1"/>
</dbReference>
<dbReference type="EMBL" id="BLAX01000001">
    <property type="protein sequence ID" value="GET34462.1"/>
    <property type="molecule type" value="Genomic_DNA"/>
</dbReference>
<dbReference type="InterPro" id="IPR012910">
    <property type="entry name" value="Plug_dom"/>
</dbReference>
<evidence type="ECO:0000259" key="11">
    <source>
        <dbReference type="Pfam" id="PF07715"/>
    </source>
</evidence>
<dbReference type="Gene3D" id="2.170.130.10">
    <property type="entry name" value="TonB-dependent receptor, plug domain"/>
    <property type="match status" value="1"/>
</dbReference>
<dbReference type="GO" id="GO:0009279">
    <property type="term" value="C:cell outer membrane"/>
    <property type="evidence" value="ECO:0007669"/>
    <property type="project" value="UniProtKB-SubCell"/>
</dbReference>
<evidence type="ECO:0000313" key="13">
    <source>
        <dbReference type="Proteomes" id="UP000391834"/>
    </source>
</evidence>
<evidence type="ECO:0000256" key="6">
    <source>
        <dbReference type="ARBA" id="ARBA00023136"/>
    </source>
</evidence>
<comment type="subcellular location">
    <subcellularLocation>
        <location evidence="1 8">Cell outer membrane</location>
        <topology evidence="1 8">Multi-pass membrane protein</topology>
    </subcellularLocation>
</comment>
<dbReference type="Gene3D" id="2.60.40.1120">
    <property type="entry name" value="Carboxypeptidase-like, regulatory domain"/>
    <property type="match status" value="1"/>
</dbReference>
<name>A0A5M4B2W2_9BACT</name>
<keyword evidence="2 8" id="KW-0813">Transport</keyword>
<keyword evidence="5 9" id="KW-0798">TonB box</keyword>
<dbReference type="Pfam" id="PF00593">
    <property type="entry name" value="TonB_dep_Rec_b-barrel"/>
    <property type="match status" value="1"/>
</dbReference>
<protein>
    <submittedName>
        <fullName evidence="12">SusC/RagA family TonB-linked outer membrane protein</fullName>
    </submittedName>
</protein>
<dbReference type="InterPro" id="IPR039426">
    <property type="entry name" value="TonB-dep_rcpt-like"/>
</dbReference>
<dbReference type="InterPro" id="IPR023997">
    <property type="entry name" value="TonB-dep_OMP_SusC/RagA_CS"/>
</dbReference>
<dbReference type="PROSITE" id="PS52016">
    <property type="entry name" value="TONB_DEPENDENT_REC_3"/>
    <property type="match status" value="1"/>
</dbReference>
<evidence type="ECO:0000259" key="10">
    <source>
        <dbReference type="Pfam" id="PF00593"/>
    </source>
</evidence>
<keyword evidence="13" id="KW-1185">Reference proteome</keyword>
<dbReference type="SUPFAM" id="SSF49464">
    <property type="entry name" value="Carboxypeptidase regulatory domain-like"/>
    <property type="match status" value="1"/>
</dbReference>
<keyword evidence="6 8" id="KW-0472">Membrane</keyword>
<dbReference type="Pfam" id="PF07715">
    <property type="entry name" value="Plug"/>
    <property type="match status" value="1"/>
</dbReference>
<keyword evidence="3 8" id="KW-1134">Transmembrane beta strand</keyword>
<dbReference type="InterPro" id="IPR000531">
    <property type="entry name" value="Beta-barrel_TonB"/>
</dbReference>
<dbReference type="InterPro" id="IPR036942">
    <property type="entry name" value="Beta-barrel_TonB_sf"/>
</dbReference>
<keyword evidence="4 8" id="KW-0812">Transmembrane</keyword>
<evidence type="ECO:0000256" key="4">
    <source>
        <dbReference type="ARBA" id="ARBA00022692"/>
    </source>
</evidence>
<evidence type="ECO:0000256" key="9">
    <source>
        <dbReference type="RuleBase" id="RU003357"/>
    </source>
</evidence>
<proteinExistence type="inferred from homology"/>
<evidence type="ECO:0000313" key="12">
    <source>
        <dbReference type="EMBL" id="GET34462.1"/>
    </source>
</evidence>
<comment type="caution">
    <text evidence="12">The sequence shown here is derived from an EMBL/GenBank/DDBJ whole genome shotgun (WGS) entry which is preliminary data.</text>
</comment>
<organism evidence="12 13">
    <name type="scientific">Prolixibacter bellariivorans</name>
    <dbReference type="NCBI Taxonomy" id="314319"/>
    <lineage>
        <taxon>Bacteria</taxon>
        <taxon>Pseudomonadati</taxon>
        <taxon>Bacteroidota</taxon>
        <taxon>Bacteroidia</taxon>
        <taxon>Marinilabiliales</taxon>
        <taxon>Prolixibacteraceae</taxon>
        <taxon>Prolixibacter</taxon>
    </lineage>
</organism>
<dbReference type="Pfam" id="PF13715">
    <property type="entry name" value="CarbopepD_reg_2"/>
    <property type="match status" value="1"/>
</dbReference>
<feature type="domain" description="TonB-dependent receptor-like beta-barrel" evidence="10">
    <location>
        <begin position="468"/>
        <end position="866"/>
    </location>
</feature>
<dbReference type="NCBIfam" id="TIGR04056">
    <property type="entry name" value="OMP_RagA_SusC"/>
    <property type="match status" value="1"/>
</dbReference>
<evidence type="ECO:0000256" key="8">
    <source>
        <dbReference type="PROSITE-ProRule" id="PRU01360"/>
    </source>
</evidence>
<evidence type="ECO:0000256" key="2">
    <source>
        <dbReference type="ARBA" id="ARBA00022448"/>
    </source>
</evidence>
<feature type="domain" description="TonB-dependent receptor plug" evidence="11">
    <location>
        <begin position="119"/>
        <end position="223"/>
    </location>
</feature>
<evidence type="ECO:0000256" key="5">
    <source>
        <dbReference type="ARBA" id="ARBA00023077"/>
    </source>
</evidence>
<dbReference type="Proteomes" id="UP000391834">
    <property type="component" value="Unassembled WGS sequence"/>
</dbReference>